<keyword evidence="3" id="KW-1185">Reference proteome</keyword>
<proteinExistence type="predicted"/>
<dbReference type="NCBIfam" id="TIGR00277">
    <property type="entry name" value="HDIG"/>
    <property type="match status" value="1"/>
</dbReference>
<dbReference type="SMART" id="SM00471">
    <property type="entry name" value="HDc"/>
    <property type="match status" value="2"/>
</dbReference>
<dbReference type="PANTHER" id="PTHR43155">
    <property type="entry name" value="CYCLIC DI-GMP PHOSPHODIESTERASE PA4108-RELATED"/>
    <property type="match status" value="1"/>
</dbReference>
<reference evidence="2 3" key="2">
    <citation type="submission" date="2020-01" db="EMBL/GenBank/DDBJ databases">
        <title>Clostridiaceae sp. nov. isolated from the gut of human by culturomics.</title>
        <authorList>
            <person name="Chang Y."/>
        </authorList>
    </citation>
    <scope>NUCLEOTIDE SEQUENCE [LARGE SCALE GENOMIC DNA]</scope>
    <source>
        <strain evidence="2 3">DONG20-135</strain>
    </source>
</reference>
<dbReference type="RefSeq" id="WP_160625689.1">
    <property type="nucleotide sequence ID" value="NZ_WUUQ01000005.1"/>
</dbReference>
<dbReference type="InterPro" id="IPR003607">
    <property type="entry name" value="HD/PDEase_dom"/>
</dbReference>
<evidence type="ECO:0000259" key="1">
    <source>
        <dbReference type="PROSITE" id="PS51832"/>
    </source>
</evidence>
<dbReference type="Pfam" id="PF13487">
    <property type="entry name" value="HD_5"/>
    <property type="match status" value="1"/>
</dbReference>
<dbReference type="AlphaFoldDB" id="A0A6N8U8Q7"/>
<dbReference type="SUPFAM" id="SSF109604">
    <property type="entry name" value="HD-domain/PDEase-like"/>
    <property type="match status" value="2"/>
</dbReference>
<dbReference type="PROSITE" id="PS51832">
    <property type="entry name" value="HD_GYP"/>
    <property type="match status" value="1"/>
</dbReference>
<dbReference type="InterPro" id="IPR037522">
    <property type="entry name" value="HD_GYP_dom"/>
</dbReference>
<sequence length="415" mass="48131">MKLIDDQNVMYIVRNVLDAVDNRLVAHGERVAYLVWKIMAFEGRLPKEIRIASELALMHDIGAFKTDEIDSMLTFDCGASWDHAIYGYVFLKYLSPLEMYADCVLYHHLPYEKLAGVSCSHPYITSLIHLCDRIDVLSRSAEGVTKEKLASYPKGEFDEQRIRSFFKLEEAEQILRKLSEGTYQEENNRHFQRFRFSEETKVKYLEMLAYSIDFNSEHMVLHTIMTVALSVEIARFMGLPDNDVEKIKYGSLLHDIGKVKIPMSILEKAGSLNDEEMKVMRNHVVYSEEILSDYLPRDIYLIAVRHHEKLNGRGYPHGLCADDLTISERIVAIADITSALLGKRSYKEKMSQEKTLHILHQMGEQGELDIDIINFLEEYQNVIFKRASASGDHVYMLYQEMLEEYHRLIQEVARI</sequence>
<name>A0A6N8U8Q7_9FIRM</name>
<dbReference type="EMBL" id="WUUQ01000005">
    <property type="protein sequence ID" value="MXQ74302.1"/>
    <property type="molecule type" value="Genomic_DNA"/>
</dbReference>
<gene>
    <name evidence="2" type="ORF">GSF08_10235</name>
</gene>
<dbReference type="InterPro" id="IPR006675">
    <property type="entry name" value="HDIG_dom"/>
</dbReference>
<dbReference type="Gene3D" id="1.10.3210.10">
    <property type="entry name" value="Hypothetical protein af1432"/>
    <property type="match status" value="2"/>
</dbReference>
<organism evidence="2 3">
    <name type="scientific">Copranaerobaculum intestinale</name>
    <dbReference type="NCBI Taxonomy" id="2692629"/>
    <lineage>
        <taxon>Bacteria</taxon>
        <taxon>Bacillati</taxon>
        <taxon>Bacillota</taxon>
        <taxon>Erysipelotrichia</taxon>
        <taxon>Erysipelotrichales</taxon>
        <taxon>Erysipelotrichaceae</taxon>
        <taxon>Copranaerobaculum</taxon>
    </lineage>
</organism>
<evidence type="ECO:0000313" key="2">
    <source>
        <dbReference type="EMBL" id="MXQ74302.1"/>
    </source>
</evidence>
<reference evidence="2 3" key="1">
    <citation type="submission" date="2019-12" db="EMBL/GenBank/DDBJ databases">
        <authorList>
            <person name="Yang R."/>
        </authorList>
    </citation>
    <scope>NUCLEOTIDE SEQUENCE [LARGE SCALE GENOMIC DNA]</scope>
    <source>
        <strain evidence="2 3">DONG20-135</strain>
    </source>
</reference>
<comment type="caution">
    <text evidence="2">The sequence shown here is derived from an EMBL/GenBank/DDBJ whole genome shotgun (WGS) entry which is preliminary data.</text>
</comment>
<evidence type="ECO:0000313" key="3">
    <source>
        <dbReference type="Proteomes" id="UP000434036"/>
    </source>
</evidence>
<dbReference type="Proteomes" id="UP000434036">
    <property type="component" value="Unassembled WGS sequence"/>
</dbReference>
<accession>A0A6N8U8Q7</accession>
<dbReference type="CDD" id="cd00077">
    <property type="entry name" value="HDc"/>
    <property type="match status" value="2"/>
</dbReference>
<protein>
    <submittedName>
        <fullName evidence="2">HD domain-containing protein</fullName>
    </submittedName>
</protein>
<dbReference type="PANTHER" id="PTHR43155:SF2">
    <property type="entry name" value="CYCLIC DI-GMP PHOSPHODIESTERASE PA4108"/>
    <property type="match status" value="1"/>
</dbReference>
<feature type="domain" description="HD-GYP" evidence="1">
    <location>
        <begin position="197"/>
        <end position="392"/>
    </location>
</feature>